<evidence type="ECO:0000256" key="4">
    <source>
        <dbReference type="ARBA" id="ARBA00022603"/>
    </source>
</evidence>
<sequence>MATHQSVLLHESIEGLAIKSGGVYFDGTFGRGGHSREILQHLNDQGRLYAIDKDIEAIAYATDHFSHDKRFHIFQGSFAQIEEFATEAGVLGKVDGILLDLGVSSPQLDNPERGFSFMQQGPLDMRMDLSQPMSAARFVNEAEAEEMASVFRLYGEERFAGRIAKAIVAARNIAPISTTLQLAEIVKEANPKWEKHKHPATRVFQAIRIYVNQELNDLKSCLEQCLNVLAPKGRLAVISFHSLEDRIVKQFMRDKEQGAKPPPEVPIRYEALKTNFKRIGKAIMPQEVEVKENVRSRSAVLRIGEKLA</sequence>
<dbReference type="AlphaFoldDB" id="A0A0W0RJJ8"/>
<comment type="subcellular location">
    <subcellularLocation>
        <location evidence="7">Cytoplasm</location>
    </subcellularLocation>
</comment>
<dbReference type="NCBIfam" id="TIGR00006">
    <property type="entry name" value="16S rRNA (cytosine(1402)-N(4))-methyltransferase RsmH"/>
    <property type="match status" value="1"/>
</dbReference>
<dbReference type="RefSeq" id="WP_058460388.1">
    <property type="nucleotide sequence ID" value="NZ_CAAAIY010000002.1"/>
</dbReference>
<comment type="function">
    <text evidence="7">Specifically methylates the N4 position of cytidine in position 1402 (C1402) of 16S rRNA.</text>
</comment>
<comment type="catalytic activity">
    <reaction evidence="7">
        <text>cytidine(1402) in 16S rRNA + S-adenosyl-L-methionine = N(4)-methylcytidine(1402) in 16S rRNA + S-adenosyl-L-homocysteine + H(+)</text>
        <dbReference type="Rhea" id="RHEA:42928"/>
        <dbReference type="Rhea" id="RHEA-COMP:10286"/>
        <dbReference type="Rhea" id="RHEA-COMP:10287"/>
        <dbReference type="ChEBI" id="CHEBI:15378"/>
        <dbReference type="ChEBI" id="CHEBI:57856"/>
        <dbReference type="ChEBI" id="CHEBI:59789"/>
        <dbReference type="ChEBI" id="CHEBI:74506"/>
        <dbReference type="ChEBI" id="CHEBI:82748"/>
        <dbReference type="EC" id="2.1.1.199"/>
    </reaction>
</comment>
<dbReference type="FunFam" id="1.10.150.170:FF:000001">
    <property type="entry name" value="Ribosomal RNA small subunit methyltransferase H"/>
    <property type="match status" value="1"/>
</dbReference>
<dbReference type="SUPFAM" id="SSF53335">
    <property type="entry name" value="S-adenosyl-L-methionine-dependent methyltransferases"/>
    <property type="match status" value="1"/>
</dbReference>
<name>A0A0W0RJJ8_LEGBO</name>
<dbReference type="Proteomes" id="UP000054695">
    <property type="component" value="Unassembled WGS sequence"/>
</dbReference>
<evidence type="ECO:0000256" key="2">
    <source>
        <dbReference type="ARBA" id="ARBA00022490"/>
    </source>
</evidence>
<evidence type="ECO:0000256" key="7">
    <source>
        <dbReference type="HAMAP-Rule" id="MF_01007"/>
    </source>
</evidence>
<keyword evidence="5 7" id="KW-0808">Transferase</keyword>
<keyword evidence="6 7" id="KW-0949">S-adenosyl-L-methionine</keyword>
<feature type="binding site" evidence="7">
    <location>
        <position position="52"/>
    </location>
    <ligand>
        <name>S-adenosyl-L-methionine</name>
        <dbReference type="ChEBI" id="CHEBI:59789"/>
    </ligand>
</feature>
<dbReference type="STRING" id="447.Lboz_2800"/>
<reference evidence="8 9" key="1">
    <citation type="submission" date="2015-11" db="EMBL/GenBank/DDBJ databases">
        <title>Genomic analysis of 38 Legionella species identifies large and diverse effector repertoires.</title>
        <authorList>
            <person name="Burstein D."/>
            <person name="Amaro F."/>
            <person name="Zusman T."/>
            <person name="Lifshitz Z."/>
            <person name="Cohen O."/>
            <person name="Gilbert J.A."/>
            <person name="Pupko T."/>
            <person name="Shuman H.A."/>
            <person name="Segal G."/>
        </authorList>
    </citation>
    <scope>NUCLEOTIDE SEQUENCE [LARGE SCALE GENOMIC DNA]</scope>
    <source>
        <strain evidence="8 9">WIGA</strain>
    </source>
</reference>
<dbReference type="SUPFAM" id="SSF81799">
    <property type="entry name" value="Putative methyltransferase TM0872, insert domain"/>
    <property type="match status" value="1"/>
</dbReference>
<dbReference type="PANTHER" id="PTHR11265">
    <property type="entry name" value="S-ADENOSYL-METHYLTRANSFERASE MRAW"/>
    <property type="match status" value="1"/>
</dbReference>
<dbReference type="Pfam" id="PF01795">
    <property type="entry name" value="Methyltransf_5"/>
    <property type="match status" value="1"/>
</dbReference>
<evidence type="ECO:0000256" key="1">
    <source>
        <dbReference type="ARBA" id="ARBA00010396"/>
    </source>
</evidence>
<dbReference type="PANTHER" id="PTHR11265:SF0">
    <property type="entry name" value="12S RRNA N4-METHYLCYTIDINE METHYLTRANSFERASE"/>
    <property type="match status" value="1"/>
</dbReference>
<dbReference type="Gene3D" id="3.40.50.150">
    <property type="entry name" value="Vaccinia Virus protein VP39"/>
    <property type="match status" value="1"/>
</dbReference>
<organism evidence="8 9">
    <name type="scientific">Legionella bozemanae</name>
    <name type="common">Fluoribacter bozemanae</name>
    <dbReference type="NCBI Taxonomy" id="447"/>
    <lineage>
        <taxon>Bacteria</taxon>
        <taxon>Pseudomonadati</taxon>
        <taxon>Pseudomonadota</taxon>
        <taxon>Gammaproteobacteria</taxon>
        <taxon>Legionellales</taxon>
        <taxon>Legionellaceae</taxon>
        <taxon>Legionella</taxon>
    </lineage>
</organism>
<dbReference type="InterPro" id="IPR029063">
    <property type="entry name" value="SAM-dependent_MTases_sf"/>
</dbReference>
<dbReference type="PATRIC" id="fig|447.4.peg.2981"/>
<feature type="binding site" evidence="7">
    <location>
        <position position="78"/>
    </location>
    <ligand>
        <name>S-adenosyl-L-methionine</name>
        <dbReference type="ChEBI" id="CHEBI:59789"/>
    </ligand>
</feature>
<gene>
    <name evidence="8" type="primary">mraW</name>
    <name evidence="7" type="synonym">rsmH</name>
    <name evidence="8" type="ORF">Lboz_2800</name>
</gene>
<dbReference type="Gene3D" id="1.10.150.170">
    <property type="entry name" value="Putative methyltransferase TM0872, insert domain"/>
    <property type="match status" value="1"/>
</dbReference>
<dbReference type="EMBL" id="LNXU01000032">
    <property type="protein sequence ID" value="KTC71223.1"/>
    <property type="molecule type" value="Genomic_DNA"/>
</dbReference>
<evidence type="ECO:0000256" key="3">
    <source>
        <dbReference type="ARBA" id="ARBA00022552"/>
    </source>
</evidence>
<accession>A0A0W0RJJ8</accession>
<proteinExistence type="inferred from homology"/>
<keyword evidence="4 7" id="KW-0489">Methyltransferase</keyword>
<evidence type="ECO:0000256" key="5">
    <source>
        <dbReference type="ARBA" id="ARBA00022679"/>
    </source>
</evidence>
<keyword evidence="9" id="KW-1185">Reference proteome</keyword>
<dbReference type="HAMAP" id="MF_01007">
    <property type="entry name" value="16SrRNA_methyltr_H"/>
    <property type="match status" value="1"/>
</dbReference>
<dbReference type="InterPro" id="IPR023397">
    <property type="entry name" value="SAM-dep_MeTrfase_MraW_recog"/>
</dbReference>
<protein>
    <recommendedName>
        <fullName evidence="7">Ribosomal RNA small subunit methyltransferase H</fullName>
        <ecNumber evidence="7">2.1.1.199</ecNumber>
    </recommendedName>
    <alternativeName>
        <fullName evidence="7">16S rRNA m(4)C1402 methyltransferase</fullName>
    </alternativeName>
    <alternativeName>
        <fullName evidence="7">rRNA (cytosine-N(4)-)-methyltransferase RsmH</fullName>
    </alternativeName>
</protein>
<evidence type="ECO:0000313" key="9">
    <source>
        <dbReference type="Proteomes" id="UP000054695"/>
    </source>
</evidence>
<evidence type="ECO:0000256" key="6">
    <source>
        <dbReference type="ARBA" id="ARBA00022691"/>
    </source>
</evidence>
<dbReference type="GO" id="GO:0071424">
    <property type="term" value="F:rRNA (cytosine-N4-)-methyltransferase activity"/>
    <property type="evidence" value="ECO:0007669"/>
    <property type="project" value="UniProtKB-UniRule"/>
</dbReference>
<dbReference type="InterPro" id="IPR002903">
    <property type="entry name" value="RsmH"/>
</dbReference>
<dbReference type="GO" id="GO:0005737">
    <property type="term" value="C:cytoplasm"/>
    <property type="evidence" value="ECO:0007669"/>
    <property type="project" value="UniProtKB-SubCell"/>
</dbReference>
<feature type="binding site" evidence="7">
    <location>
        <position position="107"/>
    </location>
    <ligand>
        <name>S-adenosyl-L-methionine</name>
        <dbReference type="ChEBI" id="CHEBI:59789"/>
    </ligand>
</feature>
<feature type="binding site" evidence="7">
    <location>
        <begin position="32"/>
        <end position="34"/>
    </location>
    <ligand>
        <name>S-adenosyl-L-methionine</name>
        <dbReference type="ChEBI" id="CHEBI:59789"/>
    </ligand>
</feature>
<evidence type="ECO:0000313" key="8">
    <source>
        <dbReference type="EMBL" id="KTC71223.1"/>
    </source>
</evidence>
<dbReference type="EC" id="2.1.1.199" evidence="7"/>
<dbReference type="OrthoDB" id="9806637at2"/>
<feature type="binding site" evidence="7">
    <location>
        <position position="100"/>
    </location>
    <ligand>
        <name>S-adenosyl-L-methionine</name>
        <dbReference type="ChEBI" id="CHEBI:59789"/>
    </ligand>
</feature>
<keyword evidence="2 7" id="KW-0963">Cytoplasm</keyword>
<comment type="caution">
    <text evidence="8">The sequence shown here is derived from an EMBL/GenBank/DDBJ whole genome shotgun (WGS) entry which is preliminary data.</text>
</comment>
<dbReference type="GO" id="GO:0070475">
    <property type="term" value="P:rRNA base methylation"/>
    <property type="evidence" value="ECO:0007669"/>
    <property type="project" value="UniProtKB-UniRule"/>
</dbReference>
<comment type="similarity">
    <text evidence="1 7">Belongs to the methyltransferase superfamily. RsmH family.</text>
</comment>
<dbReference type="PIRSF" id="PIRSF004486">
    <property type="entry name" value="MraW"/>
    <property type="match status" value="1"/>
</dbReference>
<keyword evidence="3 7" id="KW-0698">rRNA processing</keyword>